<feature type="region of interest" description="Disordered" evidence="6">
    <location>
        <begin position="511"/>
        <end position="532"/>
    </location>
</feature>
<dbReference type="PROSITE" id="PS52019">
    <property type="entry name" value="PKS_MFAS_DH"/>
    <property type="match status" value="1"/>
</dbReference>
<dbReference type="InterPro" id="IPR032821">
    <property type="entry name" value="PKS_assoc"/>
</dbReference>
<dbReference type="InterPro" id="IPR018201">
    <property type="entry name" value="Ketoacyl_synth_AS"/>
</dbReference>
<feature type="domain" description="PKS/mFAS DH" evidence="9">
    <location>
        <begin position="1165"/>
        <end position="1452"/>
    </location>
</feature>
<dbReference type="InterPro" id="IPR036291">
    <property type="entry name" value="NAD(P)-bd_dom_sf"/>
</dbReference>
<dbReference type="InterPro" id="IPR013968">
    <property type="entry name" value="PKS_KR"/>
</dbReference>
<dbReference type="InterPro" id="IPR036736">
    <property type="entry name" value="ACP-like_sf"/>
</dbReference>
<dbReference type="InterPro" id="IPR009081">
    <property type="entry name" value="PP-bd_ACP"/>
</dbReference>
<dbReference type="Gene3D" id="3.40.47.10">
    <property type="match status" value="1"/>
</dbReference>
<dbReference type="Pfam" id="PF16197">
    <property type="entry name" value="KAsynt_C_assoc"/>
    <property type="match status" value="1"/>
</dbReference>
<proteinExistence type="predicted"/>
<dbReference type="GO" id="GO:0031177">
    <property type="term" value="F:phosphopantetheine binding"/>
    <property type="evidence" value="ECO:0007669"/>
    <property type="project" value="InterPro"/>
</dbReference>
<dbReference type="InterPro" id="IPR016039">
    <property type="entry name" value="Thiolase-like"/>
</dbReference>
<evidence type="ECO:0000259" key="7">
    <source>
        <dbReference type="PROSITE" id="PS50075"/>
    </source>
</evidence>
<dbReference type="PROSITE" id="PS50075">
    <property type="entry name" value="CARRIER"/>
    <property type="match status" value="2"/>
</dbReference>
<dbReference type="CDD" id="cd00833">
    <property type="entry name" value="PKS"/>
    <property type="match status" value="1"/>
</dbReference>
<dbReference type="PROSITE" id="PS00606">
    <property type="entry name" value="KS3_1"/>
    <property type="match status" value="1"/>
</dbReference>
<evidence type="ECO:0000256" key="2">
    <source>
        <dbReference type="ARBA" id="ARBA00022553"/>
    </source>
</evidence>
<dbReference type="InterPro" id="IPR050091">
    <property type="entry name" value="PKS_NRPS_Biosynth_Enz"/>
</dbReference>
<dbReference type="Gene3D" id="1.10.1200.10">
    <property type="entry name" value="ACP-like"/>
    <property type="match status" value="2"/>
</dbReference>
<dbReference type="GO" id="GO:0004312">
    <property type="term" value="F:fatty acid synthase activity"/>
    <property type="evidence" value="ECO:0007669"/>
    <property type="project" value="TreeGrafter"/>
</dbReference>
<reference evidence="10" key="1">
    <citation type="submission" date="2014-11" db="EMBL/GenBank/DDBJ databases">
        <title>Production of the Bengamide Class of Marine Natural Products in Myxobacteria: Biosynthesis and Structure Activity Relationships.</title>
        <authorList>
            <person name="Wenzel S.C."/>
            <person name="Hoffmann H."/>
            <person name="Zhang J."/>
            <person name="Debussche L."/>
            <person name="Haag-Richter S."/>
            <person name="Kurz M."/>
            <person name="Nardi F."/>
            <person name="Lukat P."/>
            <person name="Kochems I."/>
            <person name="Tietgen H."/>
            <person name="Schummer D."/>
            <person name="Nicolas J.-P."/>
            <person name="Calvet L."/>
            <person name="Czepczor V."/>
            <person name="Vrignaud P."/>
            <person name="Muehlenweg A."/>
            <person name="Pelzer S."/>
            <person name="Mueller R."/>
            <person name="Broenstrup M."/>
        </authorList>
    </citation>
    <scope>NUCLEOTIDE SEQUENCE</scope>
    <source>
        <strain evidence="10">ST200611</strain>
    </source>
</reference>
<dbReference type="SUPFAM" id="SSF52151">
    <property type="entry name" value="FabD/lysophospholipase-like"/>
    <property type="match status" value="2"/>
</dbReference>
<dbReference type="Pfam" id="PF22621">
    <property type="entry name" value="CurL-like_PKS_C"/>
    <property type="match status" value="1"/>
</dbReference>
<feature type="domain" description="Carrier" evidence="7">
    <location>
        <begin position="2"/>
        <end position="79"/>
    </location>
</feature>
<dbReference type="FunFam" id="3.40.47.10:FF:000019">
    <property type="entry name" value="Polyketide synthase type I"/>
    <property type="match status" value="1"/>
</dbReference>
<dbReference type="Gene3D" id="3.40.50.720">
    <property type="entry name" value="NAD(P)-binding Rossmann-like Domain"/>
    <property type="match status" value="1"/>
</dbReference>
<dbReference type="Pfam" id="PF00109">
    <property type="entry name" value="ketoacyl-synt"/>
    <property type="match status" value="1"/>
</dbReference>
<dbReference type="EMBL" id="KP143770">
    <property type="protein sequence ID" value="AJY78091.1"/>
    <property type="molecule type" value="Genomic_DNA"/>
</dbReference>
<feature type="region of interest" description="Disordered" evidence="6">
    <location>
        <begin position="2027"/>
        <end position="2054"/>
    </location>
</feature>
<evidence type="ECO:0000256" key="4">
    <source>
        <dbReference type="ARBA" id="ARBA00054155"/>
    </source>
</evidence>
<dbReference type="InterPro" id="IPR049900">
    <property type="entry name" value="PKS_mFAS_DH"/>
</dbReference>
<feature type="active site" description="Proton acceptor; for dehydratase activity" evidence="5">
    <location>
        <position position="1195"/>
    </location>
</feature>
<dbReference type="InterPro" id="IPR016036">
    <property type="entry name" value="Malonyl_transacylase_ACP-bd"/>
</dbReference>
<feature type="compositionally biased region" description="Pro residues" evidence="6">
    <location>
        <begin position="2033"/>
        <end position="2043"/>
    </location>
</feature>
<dbReference type="InterPro" id="IPR049552">
    <property type="entry name" value="PKS_DH_N"/>
</dbReference>
<keyword evidence="2" id="KW-0597">Phosphoprotein</keyword>
<feature type="domain" description="Carrier" evidence="7">
    <location>
        <begin position="1947"/>
        <end position="2023"/>
    </location>
</feature>
<keyword evidence="1" id="KW-0596">Phosphopantetheine</keyword>
<dbReference type="Pfam" id="PF00698">
    <property type="entry name" value="Acyl_transf_1"/>
    <property type="match status" value="1"/>
</dbReference>
<feature type="compositionally biased region" description="Low complexity" evidence="6">
    <location>
        <begin position="523"/>
        <end position="532"/>
    </location>
</feature>
<feature type="region of interest" description="N-terminal hotdog fold" evidence="5">
    <location>
        <begin position="1165"/>
        <end position="1289"/>
    </location>
</feature>
<dbReference type="Pfam" id="PF00550">
    <property type="entry name" value="PP-binding"/>
    <property type="match status" value="2"/>
</dbReference>
<feature type="active site" description="Proton donor; for dehydratase activity" evidence="5">
    <location>
        <position position="1367"/>
    </location>
</feature>
<sequence length="2074" mass="222841">MSVANDLQRWFLDRLSALAGVGPEQLHLQRSFSEYGLESRHIVLLARDLGQHLGREISPVLFWYHPTAASLLGAIGNSAPHRHGAQQPRESAEHEPIAIVGLACRLPGAGNPSEFWELLRAGRSAVKPIPAERWNAERWPTPSRWAGFLDRVEPFEPAFFGISPREARLMDPQQWLMMKLAWEALGDAGLPPARLRGSMTGVFLGAVWHDFADVKLRKGEPVAQHSATGRALNMLANRVSYGFGFEGPSLVLDTACSSSLVAVHLAARSLRAGESSLALAGGVNLILSPETLLALSKFGGLSPGPTCWVFDERANGYVRGEGAAIVVLKRYSQALKDGNHIYALVRGSAMNNDGASNGLTAPNPLAQQDVLRRACADARVHPSELQYVEAHGTGTPLGDPIEVSALGAVLSAERLPSEPLRIGSVKTNIGHLEGAAGIAGLLKLTLAMHHRELPPTLNFERPNPNIPFAALGVQVQTQRSPWPASSGSPLLGGVSSFGWGGTNCHVILQSADDAPRRSRAPRRGTSPGPAAAAGGKGLVFVCAPQGAQHPRMGLELFRSEPVFAEAMRECDALFAAHAGWSLLDRLLSPSPEGLEQSAIAQPLLLAFGASLARLWASWGVRPTMVVGHSIGELIAAHVSGILSLEEALRCCYHYSLLQTRIAGQGSMALLDLTEAETAARLKDFGGRIEIAALNDPSNTLVSGDVQALQALVEQVRATGAFAAHLRVNVAAHGRQFEVLQGPLREALGPIAVTRGVPMMSTVTGAPLPAADFTSDYLARNFREPVRFSETIERLVRQGYRHFLELGPHPLLVRSIERLASSLSEDVWVRPSTTQEQGYAHLLRVRDELAALGHGQASAGAPDPESQWLVPVAAHSADALRQRVGQVLEQLETAQALELEDLCYTLARRHEHLPYRLALVVRNREELTAGLRAYLAGAPAEGLFTGHEARGAGPAPLVLALGDSTAGCAGMAAELFATEPRFEQAVRRIDSRLTALTGQSFLEEREPGGPPSWPSHTELAPPATFALQTALVEWLQECGVRASAVTGQGLGALTAAQASAPEPVSSHPGTLLVTLGGVAGCQPQEQPTPSETGPRLLAALPAGGGAQKALYSLLARLYVQGAGLRWDVVARPGQFVGLPPYPFQDSLHYEPRLDLAGGLEATDWNPRRIRSPLIEAEAEVVELSLQRGQPWFVDQHCIGGEPLLSGTTLLAVVSQGVRTVLGTSTFLMKTVAFERPCHVPETGALTLQVIFDERRDDQTRFRVFGRTGDPASAGWVRHVSGAVVFQDSRKTAASLPEDLEAIRGRCTTRREADSHYTALARHGFQYGEAFRQVQAVAIGVDEALGDVSPSESLGAEGFGLAIHPALLDACLQAGLAFLPEPAEGVSWALTQIEEVRLHREAHGRLFSHARRAPQHPPSAGVLGVDYLLTDERGLRVAELRGVVIQRKEGAHPRPAMTPGSHALAWQRLPPPVPSRVPTGHWLLITDRQGLGDALADSLRRQGVSRVHVVPSGSPSRFEDLFEQLEEGASWRCIFLAGLDTPALAPGAVPSGEGALPTQYAEALAFIQSALRARKQLRLCLVTRATQDVGRTATPAPEQAPLWGLGRVVAQEAPQCWGGLIDLPEDFDASEAAVSGLAETLEALCEGTRDDLRALRADQWYVPRLSSCPLPETPARIEPAASYLITGGLGGLGMAVAEWLVRRGARHLVLTGRRPPGSEQASRLSAWRDAGVTVFVSQSDVAVSEQVEQLFREVRERMPPLRGVFHTAAVLDDGMLDTLTWPRLQDVLRPKVLGAWNVCQATSGLQLDCLVLFSSITSWLGARGQASYVAANAFLDTLALQLRARGRPAVSINWGPWARVGMMMSLTTQQRGRWAERGVTELEPEQALDALGRAMGLDRAGVGILHADWQRLGAQIPQAILQDMAPPVRAAPAAPTDLRQQLAEVPDFQRRGILERRVQQEAMAVLGLSEPLPLHVHLSDAGLDSMMAIDLQERFGKMIGKPLSATLALEHSTVEALANYLTQELLPRGEVPAPEGRPPAPPEMTPHPADAAAPAPQALDRLKQKLDALERKIGKS</sequence>
<evidence type="ECO:0000256" key="6">
    <source>
        <dbReference type="SAM" id="MobiDB-lite"/>
    </source>
</evidence>
<dbReference type="GO" id="GO:0006633">
    <property type="term" value="P:fatty acid biosynthetic process"/>
    <property type="evidence" value="ECO:0007669"/>
    <property type="project" value="InterPro"/>
</dbReference>
<dbReference type="GO" id="GO:0004315">
    <property type="term" value="F:3-oxoacyl-[acyl-carrier-protein] synthase activity"/>
    <property type="evidence" value="ECO:0007669"/>
    <property type="project" value="InterPro"/>
</dbReference>
<dbReference type="InterPro" id="IPR020807">
    <property type="entry name" value="PKS_DH"/>
</dbReference>
<accession>A0A0N7ATE0</accession>
<dbReference type="CDD" id="cd08955">
    <property type="entry name" value="KR_2_FAS_SDR_x"/>
    <property type="match status" value="1"/>
</dbReference>
<dbReference type="InterPro" id="IPR014031">
    <property type="entry name" value="Ketoacyl_synth_C"/>
</dbReference>
<dbReference type="Gene3D" id="3.10.129.110">
    <property type="entry name" value="Polyketide synthase dehydratase"/>
    <property type="match status" value="1"/>
</dbReference>
<dbReference type="SUPFAM" id="SSF53901">
    <property type="entry name" value="Thiolase-like"/>
    <property type="match status" value="1"/>
</dbReference>
<feature type="domain" description="Ketosynthase family 3 (KS3)" evidence="8">
    <location>
        <begin position="94"/>
        <end position="510"/>
    </location>
</feature>
<dbReference type="SUPFAM" id="SSF47336">
    <property type="entry name" value="ACP-like"/>
    <property type="match status" value="2"/>
</dbReference>
<evidence type="ECO:0000259" key="8">
    <source>
        <dbReference type="PROSITE" id="PS52004"/>
    </source>
</evidence>
<dbReference type="InterPro" id="IPR001227">
    <property type="entry name" value="Ac_transferase_dom_sf"/>
</dbReference>
<dbReference type="SMART" id="SM00827">
    <property type="entry name" value="PKS_AT"/>
    <property type="match status" value="1"/>
</dbReference>
<dbReference type="InterPro" id="IPR014043">
    <property type="entry name" value="Acyl_transferase_dom"/>
</dbReference>
<dbReference type="Pfam" id="PF02801">
    <property type="entry name" value="Ketoacyl-synt_C"/>
    <property type="match status" value="1"/>
</dbReference>
<evidence type="ECO:0000256" key="3">
    <source>
        <dbReference type="ARBA" id="ARBA00022679"/>
    </source>
</evidence>
<dbReference type="PANTHER" id="PTHR43775:SF37">
    <property type="entry name" value="SI:DKEY-61P9.11"/>
    <property type="match status" value="1"/>
</dbReference>
<evidence type="ECO:0000313" key="10">
    <source>
        <dbReference type="EMBL" id="AJY78091.1"/>
    </source>
</evidence>
<evidence type="ECO:0000256" key="1">
    <source>
        <dbReference type="ARBA" id="ARBA00022450"/>
    </source>
</evidence>
<dbReference type="InterPro" id="IPR020806">
    <property type="entry name" value="PKS_PP-bd"/>
</dbReference>
<dbReference type="SUPFAM" id="SSF55048">
    <property type="entry name" value="Probable ACP-binding domain of malonyl-CoA ACP transacylase"/>
    <property type="match status" value="1"/>
</dbReference>
<dbReference type="Pfam" id="PF14765">
    <property type="entry name" value="PS-DH"/>
    <property type="match status" value="1"/>
</dbReference>
<dbReference type="PROSITE" id="PS52004">
    <property type="entry name" value="KS3_2"/>
    <property type="match status" value="1"/>
</dbReference>
<evidence type="ECO:0000256" key="5">
    <source>
        <dbReference type="PROSITE-ProRule" id="PRU01363"/>
    </source>
</evidence>
<dbReference type="SMART" id="SM00822">
    <property type="entry name" value="PKS_KR"/>
    <property type="match status" value="1"/>
</dbReference>
<name>A0A0N7ATE0_9BACT</name>
<dbReference type="SUPFAM" id="SSF51735">
    <property type="entry name" value="NAD(P)-binding Rossmann-fold domains"/>
    <property type="match status" value="2"/>
</dbReference>
<dbReference type="SMART" id="SM00825">
    <property type="entry name" value="PKS_KS"/>
    <property type="match status" value="1"/>
</dbReference>
<feature type="region of interest" description="C-terminal hotdog fold" evidence="5">
    <location>
        <begin position="1306"/>
        <end position="1452"/>
    </location>
</feature>
<gene>
    <name evidence="10" type="primary">benA</name>
</gene>
<dbReference type="SMART" id="SM00823">
    <property type="entry name" value="PKS_PP"/>
    <property type="match status" value="2"/>
</dbReference>
<feature type="compositionally biased region" description="Low complexity" evidence="6">
    <location>
        <begin position="2044"/>
        <end position="2054"/>
    </location>
</feature>
<dbReference type="InterPro" id="IPR014030">
    <property type="entry name" value="Ketoacyl_synth_N"/>
</dbReference>
<evidence type="ECO:0000259" key="9">
    <source>
        <dbReference type="PROSITE" id="PS52019"/>
    </source>
</evidence>
<dbReference type="InterPro" id="IPR042104">
    <property type="entry name" value="PKS_dehydratase_sf"/>
</dbReference>
<dbReference type="SMART" id="SM00826">
    <property type="entry name" value="PKS_DH"/>
    <property type="match status" value="1"/>
</dbReference>
<organism evidence="10">
    <name type="scientific">Myxococcus virescens</name>
    <dbReference type="NCBI Taxonomy" id="83456"/>
    <lineage>
        <taxon>Bacteria</taxon>
        <taxon>Pseudomonadati</taxon>
        <taxon>Myxococcota</taxon>
        <taxon>Myxococcia</taxon>
        <taxon>Myxococcales</taxon>
        <taxon>Cystobacterineae</taxon>
        <taxon>Myxococcaceae</taxon>
        <taxon>Myxococcus</taxon>
    </lineage>
</organism>
<comment type="function">
    <text evidence="4">Involved in production of the polyketide antibiotic thailandamide.</text>
</comment>
<dbReference type="InterPro" id="IPR020841">
    <property type="entry name" value="PKS_Beta-ketoAc_synthase_dom"/>
</dbReference>
<dbReference type="PANTHER" id="PTHR43775">
    <property type="entry name" value="FATTY ACID SYNTHASE"/>
    <property type="match status" value="1"/>
</dbReference>
<dbReference type="Pfam" id="PF08659">
    <property type="entry name" value="KR"/>
    <property type="match status" value="1"/>
</dbReference>
<protein>
    <submittedName>
        <fullName evidence="10">Polyketide synthase</fullName>
    </submittedName>
</protein>
<dbReference type="InterPro" id="IPR057326">
    <property type="entry name" value="KR_dom"/>
</dbReference>
<dbReference type="InterPro" id="IPR049551">
    <property type="entry name" value="PKS_DH_C"/>
</dbReference>
<dbReference type="Pfam" id="PF21089">
    <property type="entry name" value="PKS_DH_N"/>
    <property type="match status" value="1"/>
</dbReference>
<dbReference type="InterPro" id="IPR016035">
    <property type="entry name" value="Acyl_Trfase/lysoPLipase"/>
</dbReference>
<dbReference type="Gene3D" id="3.40.366.10">
    <property type="entry name" value="Malonyl-Coenzyme A Acyl Carrier Protein, domain 2"/>
    <property type="match status" value="2"/>
</dbReference>
<keyword evidence="3" id="KW-0808">Transferase</keyword>